<dbReference type="AlphaFoldDB" id="A0AA37RWF0"/>
<evidence type="ECO:0000313" key="5">
    <source>
        <dbReference type="EMBL" id="GLP96288.1"/>
    </source>
</evidence>
<feature type="transmembrane region" description="Helical" evidence="4">
    <location>
        <begin position="253"/>
        <end position="274"/>
    </location>
</feature>
<dbReference type="PANTHER" id="PTHR23526">
    <property type="entry name" value="INTEGRAL MEMBRANE TRANSPORT PROTEIN-RELATED"/>
    <property type="match status" value="1"/>
</dbReference>
<proteinExistence type="predicted"/>
<name>A0AA37RWF0_9GAMM</name>
<accession>A0AA37RWF0</accession>
<dbReference type="EMBL" id="BSNC01000004">
    <property type="protein sequence ID" value="GLP96288.1"/>
    <property type="molecule type" value="Genomic_DNA"/>
</dbReference>
<feature type="transmembrane region" description="Helical" evidence="4">
    <location>
        <begin position="310"/>
        <end position="330"/>
    </location>
</feature>
<feature type="transmembrane region" description="Helical" evidence="4">
    <location>
        <begin position="226"/>
        <end position="247"/>
    </location>
</feature>
<evidence type="ECO:0000256" key="4">
    <source>
        <dbReference type="SAM" id="Phobius"/>
    </source>
</evidence>
<feature type="transmembrane region" description="Helical" evidence="4">
    <location>
        <begin position="140"/>
        <end position="163"/>
    </location>
</feature>
<dbReference type="PANTHER" id="PTHR23526:SF2">
    <property type="entry name" value="MAJOR FACILITATOR SUPERFAMILY (MFS) PROFILE DOMAIN-CONTAINING PROTEIN"/>
    <property type="match status" value="1"/>
</dbReference>
<feature type="transmembrane region" description="Helical" evidence="4">
    <location>
        <begin position="350"/>
        <end position="371"/>
    </location>
</feature>
<dbReference type="Proteomes" id="UP001161422">
    <property type="component" value="Unassembled WGS sequence"/>
</dbReference>
<keyword evidence="3 4" id="KW-0472">Membrane</keyword>
<dbReference type="InterPro" id="IPR036259">
    <property type="entry name" value="MFS_trans_sf"/>
</dbReference>
<comment type="caution">
    <text evidence="5">The sequence shown here is derived from an EMBL/GenBank/DDBJ whole genome shotgun (WGS) entry which is preliminary data.</text>
</comment>
<dbReference type="GO" id="GO:0022857">
    <property type="term" value="F:transmembrane transporter activity"/>
    <property type="evidence" value="ECO:0007669"/>
    <property type="project" value="InterPro"/>
</dbReference>
<sequence length="401" mass="42309">MSKSNRLLLIGSQFLSKTADELSSAKVVLPWLLNGVGIPVFVSGLLVPIRESGSLLPQLIFGPWVKTKRHRKTLNALGAVIQALSILAIALLVFQSTSPIVLGTGVLVLVLVLSLARGLCSLTAKDLLGKTVEEAQRGSVSGLSASLAGVVTLGIGALILYRSQLSSDVYFVLLLTAGLCWLLGAALTSRLQEPASETESLDNNASQNLLDTLALLKTEPDFRRFILARALLAGSGLSIPFVIILAQRTHPDSFWGLGAFVIISGIASLTSGAIWGKLADWNCRRVLILAAALTSISCLAAALFSFSSNAVSMLAFFGLALVLSIAHQGVRLGRKVLLVNMAKGNRRTDYVAIANSVMGLWLLALGAASALLAQWSINASFVLFAAASALSITFLMSKNKD</sequence>
<feature type="transmembrane region" description="Helical" evidence="4">
    <location>
        <begin position="29"/>
        <end position="49"/>
    </location>
</feature>
<reference evidence="5" key="1">
    <citation type="journal article" date="2014" name="Int. J. Syst. Evol. Microbiol.">
        <title>Complete genome sequence of Corynebacterium casei LMG S-19264T (=DSM 44701T), isolated from a smear-ripened cheese.</title>
        <authorList>
            <consortium name="US DOE Joint Genome Institute (JGI-PGF)"/>
            <person name="Walter F."/>
            <person name="Albersmeier A."/>
            <person name="Kalinowski J."/>
            <person name="Ruckert C."/>
        </authorList>
    </citation>
    <scope>NUCLEOTIDE SEQUENCE</scope>
    <source>
        <strain evidence="5">NBRC 101628</strain>
    </source>
</reference>
<protein>
    <submittedName>
        <fullName evidence="5">MFS transporter</fullName>
    </submittedName>
</protein>
<keyword evidence="1 4" id="KW-0812">Transmembrane</keyword>
<evidence type="ECO:0000313" key="6">
    <source>
        <dbReference type="Proteomes" id="UP001161422"/>
    </source>
</evidence>
<feature type="transmembrane region" description="Helical" evidence="4">
    <location>
        <begin position="286"/>
        <end position="304"/>
    </location>
</feature>
<dbReference type="Gene3D" id="1.20.1250.20">
    <property type="entry name" value="MFS general substrate transporter like domains"/>
    <property type="match status" value="2"/>
</dbReference>
<organism evidence="5 6">
    <name type="scientific">Paraferrimonas sedimenticola</name>
    <dbReference type="NCBI Taxonomy" id="375674"/>
    <lineage>
        <taxon>Bacteria</taxon>
        <taxon>Pseudomonadati</taxon>
        <taxon>Pseudomonadota</taxon>
        <taxon>Gammaproteobacteria</taxon>
        <taxon>Alteromonadales</taxon>
        <taxon>Ferrimonadaceae</taxon>
        <taxon>Paraferrimonas</taxon>
    </lineage>
</organism>
<reference evidence="5" key="2">
    <citation type="submission" date="2023-01" db="EMBL/GenBank/DDBJ databases">
        <title>Draft genome sequence of Paraferrimonas sedimenticola strain NBRC 101628.</title>
        <authorList>
            <person name="Sun Q."/>
            <person name="Mori K."/>
        </authorList>
    </citation>
    <scope>NUCLEOTIDE SEQUENCE</scope>
    <source>
        <strain evidence="5">NBRC 101628</strain>
    </source>
</reference>
<dbReference type="RefSeq" id="WP_095505274.1">
    <property type="nucleotide sequence ID" value="NZ_BSNC01000004.1"/>
</dbReference>
<keyword evidence="6" id="KW-1185">Reference proteome</keyword>
<feature type="transmembrane region" description="Helical" evidence="4">
    <location>
        <begin position="169"/>
        <end position="187"/>
    </location>
</feature>
<dbReference type="InterPro" id="IPR052528">
    <property type="entry name" value="Sugar_transport-like"/>
</dbReference>
<feature type="transmembrane region" description="Helical" evidence="4">
    <location>
        <begin position="100"/>
        <end position="120"/>
    </location>
</feature>
<dbReference type="InterPro" id="IPR011701">
    <property type="entry name" value="MFS"/>
</dbReference>
<gene>
    <name evidence="5" type="ORF">GCM10007895_15940</name>
</gene>
<evidence type="ECO:0000256" key="2">
    <source>
        <dbReference type="ARBA" id="ARBA00022989"/>
    </source>
</evidence>
<evidence type="ECO:0000256" key="3">
    <source>
        <dbReference type="ARBA" id="ARBA00023136"/>
    </source>
</evidence>
<feature type="transmembrane region" description="Helical" evidence="4">
    <location>
        <begin position="74"/>
        <end position="94"/>
    </location>
</feature>
<keyword evidence="2 4" id="KW-1133">Transmembrane helix</keyword>
<evidence type="ECO:0000256" key="1">
    <source>
        <dbReference type="ARBA" id="ARBA00022692"/>
    </source>
</evidence>
<feature type="transmembrane region" description="Helical" evidence="4">
    <location>
        <begin position="377"/>
        <end position="396"/>
    </location>
</feature>
<dbReference type="SUPFAM" id="SSF103473">
    <property type="entry name" value="MFS general substrate transporter"/>
    <property type="match status" value="1"/>
</dbReference>
<dbReference type="Pfam" id="PF07690">
    <property type="entry name" value="MFS_1"/>
    <property type="match status" value="1"/>
</dbReference>